<keyword evidence="3" id="KW-1185">Reference proteome</keyword>
<reference evidence="3" key="1">
    <citation type="submission" date="2016-10" db="EMBL/GenBank/DDBJ databases">
        <authorList>
            <person name="Varghese N."/>
            <person name="Submissions S."/>
        </authorList>
    </citation>
    <scope>NUCLEOTIDE SEQUENCE [LARGE SCALE GENOMIC DNA]</scope>
    <source>
        <strain evidence="3">JCM 10271</strain>
    </source>
</reference>
<protein>
    <submittedName>
        <fullName evidence="2">Stress responsive A/B Barrel Domain</fullName>
    </submittedName>
</protein>
<feature type="domain" description="Stress-response A/B barrel" evidence="1">
    <location>
        <begin position="7"/>
        <end position="97"/>
    </location>
</feature>
<accession>A0A1I5US88</accession>
<dbReference type="Gene3D" id="3.30.70.100">
    <property type="match status" value="1"/>
</dbReference>
<dbReference type="SUPFAM" id="SSF54909">
    <property type="entry name" value="Dimeric alpha+beta barrel"/>
    <property type="match status" value="1"/>
</dbReference>
<dbReference type="RefSeq" id="WP_093008878.1">
    <property type="nucleotide sequence ID" value="NZ_FOXV01000001.1"/>
</dbReference>
<dbReference type="STRING" id="93684.SAMN05421853_101145"/>
<dbReference type="SMART" id="SM00886">
    <property type="entry name" value="Dabb"/>
    <property type="match status" value="1"/>
</dbReference>
<evidence type="ECO:0000259" key="1">
    <source>
        <dbReference type="PROSITE" id="PS51502"/>
    </source>
</evidence>
<organism evidence="2 3">
    <name type="scientific">Roseivivax halotolerans</name>
    <dbReference type="NCBI Taxonomy" id="93684"/>
    <lineage>
        <taxon>Bacteria</taxon>
        <taxon>Pseudomonadati</taxon>
        <taxon>Pseudomonadota</taxon>
        <taxon>Alphaproteobacteria</taxon>
        <taxon>Rhodobacterales</taxon>
        <taxon>Roseobacteraceae</taxon>
        <taxon>Roseivivax</taxon>
    </lineage>
</organism>
<dbReference type="AlphaFoldDB" id="A0A1I5US88"/>
<dbReference type="InterPro" id="IPR011008">
    <property type="entry name" value="Dimeric_a/b-barrel"/>
</dbReference>
<proteinExistence type="predicted"/>
<name>A0A1I5US88_9RHOB</name>
<dbReference type="PROSITE" id="PS51502">
    <property type="entry name" value="S_R_A_B_BARREL"/>
    <property type="match status" value="1"/>
</dbReference>
<evidence type="ECO:0000313" key="3">
    <source>
        <dbReference type="Proteomes" id="UP000243106"/>
    </source>
</evidence>
<dbReference type="Proteomes" id="UP000243106">
    <property type="component" value="Unassembled WGS sequence"/>
</dbReference>
<evidence type="ECO:0000313" key="2">
    <source>
        <dbReference type="EMBL" id="SFP98133.1"/>
    </source>
</evidence>
<sequence>MSQRDFIRHVVFFTARDEADIPRIIEGLKQLGDIPHVTHFEVRECARMDQIANDVDVVVYAEFADRAAFDAYKAHPIYQSSIDAVRPLRDTRVAADF</sequence>
<dbReference type="InterPro" id="IPR013097">
    <property type="entry name" value="Dabb"/>
</dbReference>
<gene>
    <name evidence="2" type="ORF">SAMN05421853_101145</name>
</gene>
<dbReference type="EMBL" id="FOXV01000001">
    <property type="protein sequence ID" value="SFP98133.1"/>
    <property type="molecule type" value="Genomic_DNA"/>
</dbReference>
<dbReference type="Pfam" id="PF07876">
    <property type="entry name" value="Dabb"/>
    <property type="match status" value="1"/>
</dbReference>